<evidence type="ECO:0000256" key="1">
    <source>
        <dbReference type="SAM" id="MobiDB-lite"/>
    </source>
</evidence>
<dbReference type="InterPro" id="IPR045339">
    <property type="entry name" value="DUF6534"/>
</dbReference>
<gene>
    <name evidence="4" type="ORF">Moror_6109</name>
</gene>
<accession>V2WWG8</accession>
<dbReference type="PANTHER" id="PTHR40465:SF1">
    <property type="entry name" value="DUF6534 DOMAIN-CONTAINING PROTEIN"/>
    <property type="match status" value="1"/>
</dbReference>
<feature type="transmembrane region" description="Helical" evidence="2">
    <location>
        <begin position="197"/>
        <end position="219"/>
    </location>
</feature>
<feature type="region of interest" description="Disordered" evidence="1">
    <location>
        <begin position="372"/>
        <end position="433"/>
    </location>
</feature>
<evidence type="ECO:0000313" key="4">
    <source>
        <dbReference type="EMBL" id="ESK84555.1"/>
    </source>
</evidence>
<feature type="transmembrane region" description="Helical" evidence="2">
    <location>
        <begin position="41"/>
        <end position="60"/>
    </location>
</feature>
<evidence type="ECO:0000256" key="2">
    <source>
        <dbReference type="SAM" id="Phobius"/>
    </source>
</evidence>
<proteinExistence type="predicted"/>
<dbReference type="Pfam" id="PF20152">
    <property type="entry name" value="DUF6534"/>
    <property type="match status" value="1"/>
</dbReference>
<feature type="domain" description="DUF6534" evidence="3">
    <location>
        <begin position="162"/>
        <end position="248"/>
    </location>
</feature>
<feature type="region of interest" description="Disordered" evidence="1">
    <location>
        <begin position="322"/>
        <end position="352"/>
    </location>
</feature>
<sequence>MPALKLIFGPMLIGVFFNVILWGIMAVQVMVYYQAYKRDALWLRIFVFYLVIAETANSALDMAMMYEVLIQKWGSPEATVYLPNLLAADPVTTVLISTPIQIFVAYRIRIISQLTWIPVIICLLALVSLAGGVWTAVTATVVRVFARKPELHTPALTWLLSSAIVDVMITASLYWSLTKRKTGFKSTDDSINRIIRLTVQTGLVTAVFALLDVICFLSVPRTTINFIWDFALSKLYSNALLSTLNARAGWNSLAGTDDHNILFGTNQWPSSSGEDSDSTSRPRFRRNSRGELRGFGWGSTTITNGEMSFAGMTGQSGTYELESAHHHHRHPHSHPRRHSHPLPAEDGFDDDVKNLRKSETDAEIVEYGVAITTSKEAPGQQPNSPEADSKGRLIVHTQPVDREAALTVPMPLARTSTATETTSVSTHQRPSLS</sequence>
<dbReference type="STRING" id="1381753.V2WWG8"/>
<reference evidence="4 5" key="1">
    <citation type="journal article" date="2014" name="BMC Genomics">
        <title>Genome and secretome analysis of the hemibiotrophic fungal pathogen, Moniliophthora roreri, which causes frosty pod rot disease of cacao: mechanisms of the biotrophic and necrotrophic phases.</title>
        <authorList>
            <person name="Meinhardt L.W."/>
            <person name="Costa G.G.L."/>
            <person name="Thomazella D.P.T."/>
            <person name="Teixeira P.J.P.L."/>
            <person name="Carazzolle M.F."/>
            <person name="Schuster S.C."/>
            <person name="Carlson J.E."/>
            <person name="Guiltinan M.J."/>
            <person name="Mieczkowski P."/>
            <person name="Farmer A."/>
            <person name="Ramaraj T."/>
            <person name="Crozier J."/>
            <person name="Davis R.E."/>
            <person name="Shao J."/>
            <person name="Melnick R.L."/>
            <person name="Pereira G.A.G."/>
            <person name="Bailey B.A."/>
        </authorList>
    </citation>
    <scope>NUCLEOTIDE SEQUENCE [LARGE SCALE GENOMIC DNA]</scope>
    <source>
        <strain evidence="4 5">MCA 2997</strain>
    </source>
</reference>
<keyword evidence="2" id="KW-1133">Transmembrane helix</keyword>
<organism evidence="4 5">
    <name type="scientific">Moniliophthora roreri (strain MCA 2997)</name>
    <name type="common">Cocoa frosty pod rot fungus</name>
    <name type="synonym">Crinipellis roreri</name>
    <dbReference type="NCBI Taxonomy" id="1381753"/>
    <lineage>
        <taxon>Eukaryota</taxon>
        <taxon>Fungi</taxon>
        <taxon>Dikarya</taxon>
        <taxon>Basidiomycota</taxon>
        <taxon>Agaricomycotina</taxon>
        <taxon>Agaricomycetes</taxon>
        <taxon>Agaricomycetidae</taxon>
        <taxon>Agaricales</taxon>
        <taxon>Marasmiineae</taxon>
        <taxon>Marasmiaceae</taxon>
        <taxon>Moniliophthora</taxon>
    </lineage>
</organism>
<feature type="transmembrane region" description="Helical" evidence="2">
    <location>
        <begin position="80"/>
        <end position="104"/>
    </location>
</feature>
<feature type="transmembrane region" description="Helical" evidence="2">
    <location>
        <begin position="157"/>
        <end position="177"/>
    </location>
</feature>
<keyword evidence="5" id="KW-1185">Reference proteome</keyword>
<dbReference type="HOGENOM" id="CLU_046025_2_0_1"/>
<dbReference type="AlphaFoldDB" id="V2WWG8"/>
<dbReference type="PANTHER" id="PTHR40465">
    <property type="entry name" value="CHROMOSOME 1, WHOLE GENOME SHOTGUN SEQUENCE"/>
    <property type="match status" value="1"/>
</dbReference>
<feature type="transmembrane region" description="Helical" evidence="2">
    <location>
        <begin position="116"/>
        <end position="137"/>
    </location>
</feature>
<protein>
    <recommendedName>
        <fullName evidence="3">DUF6534 domain-containing protein</fullName>
    </recommendedName>
</protein>
<dbReference type="KEGG" id="mrr:Moror_6109"/>
<feature type="compositionally biased region" description="Low complexity" evidence="1">
    <location>
        <begin position="415"/>
        <end position="426"/>
    </location>
</feature>
<keyword evidence="2" id="KW-0812">Transmembrane</keyword>
<feature type="transmembrane region" description="Helical" evidence="2">
    <location>
        <begin position="6"/>
        <end position="29"/>
    </location>
</feature>
<feature type="region of interest" description="Disordered" evidence="1">
    <location>
        <begin position="264"/>
        <end position="299"/>
    </location>
</feature>
<name>V2WWG8_MONRO</name>
<feature type="compositionally biased region" description="Polar residues" evidence="1">
    <location>
        <begin position="372"/>
        <end position="386"/>
    </location>
</feature>
<evidence type="ECO:0000259" key="3">
    <source>
        <dbReference type="Pfam" id="PF20152"/>
    </source>
</evidence>
<dbReference type="EMBL" id="AWSO01001283">
    <property type="protein sequence ID" value="ESK84555.1"/>
    <property type="molecule type" value="Genomic_DNA"/>
</dbReference>
<evidence type="ECO:0000313" key="5">
    <source>
        <dbReference type="Proteomes" id="UP000017559"/>
    </source>
</evidence>
<comment type="caution">
    <text evidence="4">The sequence shown here is derived from an EMBL/GenBank/DDBJ whole genome shotgun (WGS) entry which is preliminary data.</text>
</comment>
<dbReference type="OrthoDB" id="3265526at2759"/>
<dbReference type="Proteomes" id="UP000017559">
    <property type="component" value="Unassembled WGS sequence"/>
</dbReference>
<keyword evidence="2" id="KW-0472">Membrane</keyword>
<feature type="compositionally biased region" description="Basic residues" evidence="1">
    <location>
        <begin position="325"/>
        <end position="340"/>
    </location>
</feature>